<reference evidence="3" key="1">
    <citation type="journal article" date="2021" name="Mol. Ecol. Resour.">
        <title>Apolygus lucorum genome provides insights into omnivorousness and mesophyll feeding.</title>
        <authorList>
            <person name="Liu Y."/>
            <person name="Liu H."/>
            <person name="Wang H."/>
            <person name="Huang T."/>
            <person name="Liu B."/>
            <person name="Yang B."/>
            <person name="Yin L."/>
            <person name="Li B."/>
            <person name="Zhang Y."/>
            <person name="Zhang S."/>
            <person name="Jiang F."/>
            <person name="Zhang X."/>
            <person name="Ren Y."/>
            <person name="Wang B."/>
            <person name="Wang S."/>
            <person name="Lu Y."/>
            <person name="Wu K."/>
            <person name="Fan W."/>
            <person name="Wang G."/>
        </authorList>
    </citation>
    <scope>NUCLEOTIDE SEQUENCE</scope>
    <source>
        <strain evidence="3">12Hb</strain>
    </source>
</reference>
<accession>A0A8S9XZU2</accession>
<sequence>MAATGVVALMCVFLVIAQAELMGKTNFVVTKVGTCPQNSSGDIDFKSIKLYKINRDSFIDADIISKIPFDDKLKLTMKFSQWLNGGFKPRLSMPVGGVCSGLKTALPGMFKTVTTMVHASDCPLPPSNYSLRKFSANFEITLPVPTGKYRSAMLFFKNDQLIGCVLGEANAFPKKSG</sequence>
<dbReference type="Proteomes" id="UP000466442">
    <property type="component" value="Unassembled WGS sequence"/>
</dbReference>
<dbReference type="AlphaFoldDB" id="A0A8S9XZU2"/>
<dbReference type="InterPro" id="IPR036846">
    <property type="entry name" value="GM2-AP_sf"/>
</dbReference>
<dbReference type="EMBL" id="WIXP02000003">
    <property type="protein sequence ID" value="KAF6213841.1"/>
    <property type="molecule type" value="Genomic_DNA"/>
</dbReference>
<evidence type="ECO:0000313" key="4">
    <source>
        <dbReference type="Proteomes" id="UP000466442"/>
    </source>
</evidence>
<comment type="caution">
    <text evidence="3">The sequence shown here is derived from an EMBL/GenBank/DDBJ whole genome shotgun (WGS) entry which is preliminary data.</text>
</comment>
<organism evidence="3 4">
    <name type="scientific">Apolygus lucorum</name>
    <name type="common">Small green plant bug</name>
    <name type="synonym">Lygocoris lucorum</name>
    <dbReference type="NCBI Taxonomy" id="248454"/>
    <lineage>
        <taxon>Eukaryota</taxon>
        <taxon>Metazoa</taxon>
        <taxon>Ecdysozoa</taxon>
        <taxon>Arthropoda</taxon>
        <taxon>Hexapoda</taxon>
        <taxon>Insecta</taxon>
        <taxon>Pterygota</taxon>
        <taxon>Neoptera</taxon>
        <taxon>Paraneoptera</taxon>
        <taxon>Hemiptera</taxon>
        <taxon>Heteroptera</taxon>
        <taxon>Panheteroptera</taxon>
        <taxon>Cimicomorpha</taxon>
        <taxon>Miridae</taxon>
        <taxon>Mirini</taxon>
        <taxon>Apolygus</taxon>
    </lineage>
</organism>
<evidence type="ECO:0000313" key="3">
    <source>
        <dbReference type="EMBL" id="KAF6213841.1"/>
    </source>
</evidence>
<keyword evidence="4" id="KW-1185">Reference proteome</keyword>
<evidence type="ECO:0008006" key="5">
    <source>
        <dbReference type="Google" id="ProtNLM"/>
    </source>
</evidence>
<protein>
    <recommendedName>
        <fullName evidence="5">MD-2-related lipid-recognition domain-containing protein</fullName>
    </recommendedName>
</protein>
<evidence type="ECO:0000256" key="2">
    <source>
        <dbReference type="SAM" id="SignalP"/>
    </source>
</evidence>
<feature type="signal peptide" evidence="2">
    <location>
        <begin position="1"/>
        <end position="19"/>
    </location>
</feature>
<keyword evidence="1 2" id="KW-0732">Signal</keyword>
<name>A0A8S9XZU2_APOLU</name>
<proteinExistence type="predicted"/>
<evidence type="ECO:0000256" key="1">
    <source>
        <dbReference type="ARBA" id="ARBA00022729"/>
    </source>
</evidence>
<gene>
    <name evidence="3" type="ORF">GE061_011564</name>
</gene>
<feature type="chain" id="PRO_5035776922" description="MD-2-related lipid-recognition domain-containing protein" evidence="2">
    <location>
        <begin position="20"/>
        <end position="177"/>
    </location>
</feature>
<dbReference type="Gene3D" id="2.70.220.10">
    <property type="entry name" value="Ganglioside GM2 activator"/>
    <property type="match status" value="1"/>
</dbReference>